<protein>
    <submittedName>
        <fullName evidence="3">Tripartite-type tricarboxylate transporter receptor subunit TctC</fullName>
    </submittedName>
</protein>
<comment type="similarity">
    <text evidence="1">Belongs to the UPF0065 (bug) family.</text>
</comment>
<dbReference type="Proteomes" id="UP000292445">
    <property type="component" value="Unassembled WGS sequence"/>
</dbReference>
<dbReference type="Pfam" id="PF03401">
    <property type="entry name" value="TctC"/>
    <property type="match status" value="1"/>
</dbReference>
<keyword evidence="3" id="KW-0675">Receptor</keyword>
<feature type="signal peptide" evidence="2">
    <location>
        <begin position="1"/>
        <end position="27"/>
    </location>
</feature>
<sequence length="330" mass="34762">MNPRMPAPRRAFLALALAAALAPSAHAQPGAYPSRPITIVVPFQAGGGADTVARLLATNIGGQLNGQTVIVDNRAGASGNIGANYVARAAADGYTLLLTNSTITINAALNFTQGYDIRKDLRPIAQLVSSPVAVGVNSGYPARSVAELVSHLRANPGKANYSSCGNGSPQHFAGEAFNQGAKVDMVHVPYNGCAPAVSDALGNQVPILFSTIPNMAPHAKTGKLRMLGVASAKRLSFMPDVPAIAETPEFKDLDISVWFGLFAPAATPADVRARIEQAVLATLKDPKLRQDFQSRYYEVDALGADGMGRQVDKDLSMYGQLARRANIKLE</sequence>
<dbReference type="Gene3D" id="3.40.190.150">
    <property type="entry name" value="Bordetella uptake gene, domain 1"/>
    <property type="match status" value="1"/>
</dbReference>
<comment type="caution">
    <text evidence="3">The sequence shown here is derived from an EMBL/GenBank/DDBJ whole genome shotgun (WGS) entry which is preliminary data.</text>
</comment>
<dbReference type="SUPFAM" id="SSF53850">
    <property type="entry name" value="Periplasmic binding protein-like II"/>
    <property type="match status" value="1"/>
</dbReference>
<name>A0A4Q7NDG2_9BURK</name>
<dbReference type="RefSeq" id="WP_242621495.1">
    <property type="nucleotide sequence ID" value="NZ_SGXC01000002.1"/>
</dbReference>
<dbReference type="PIRSF" id="PIRSF017082">
    <property type="entry name" value="YflP"/>
    <property type="match status" value="1"/>
</dbReference>
<dbReference type="CDD" id="cd13578">
    <property type="entry name" value="PBP2_Bug27"/>
    <property type="match status" value="1"/>
</dbReference>
<dbReference type="PANTHER" id="PTHR42928:SF5">
    <property type="entry name" value="BLR1237 PROTEIN"/>
    <property type="match status" value="1"/>
</dbReference>
<evidence type="ECO:0000256" key="2">
    <source>
        <dbReference type="SAM" id="SignalP"/>
    </source>
</evidence>
<organism evidence="3 4">
    <name type="scientific">Pigmentiphaga kullae</name>
    <dbReference type="NCBI Taxonomy" id="151784"/>
    <lineage>
        <taxon>Bacteria</taxon>
        <taxon>Pseudomonadati</taxon>
        <taxon>Pseudomonadota</taxon>
        <taxon>Betaproteobacteria</taxon>
        <taxon>Burkholderiales</taxon>
        <taxon>Alcaligenaceae</taxon>
        <taxon>Pigmentiphaga</taxon>
    </lineage>
</organism>
<proteinExistence type="inferred from homology"/>
<evidence type="ECO:0000313" key="4">
    <source>
        <dbReference type="Proteomes" id="UP000292445"/>
    </source>
</evidence>
<evidence type="ECO:0000256" key="1">
    <source>
        <dbReference type="ARBA" id="ARBA00006987"/>
    </source>
</evidence>
<dbReference type="InterPro" id="IPR005064">
    <property type="entry name" value="BUG"/>
</dbReference>
<reference evidence="3 4" key="1">
    <citation type="submission" date="2019-02" db="EMBL/GenBank/DDBJ databases">
        <title>Genomic Encyclopedia of Type Strains, Phase IV (KMG-IV): sequencing the most valuable type-strain genomes for metagenomic binning, comparative biology and taxonomic classification.</title>
        <authorList>
            <person name="Goeker M."/>
        </authorList>
    </citation>
    <scope>NUCLEOTIDE SEQUENCE [LARGE SCALE GENOMIC DNA]</scope>
    <source>
        <strain evidence="3 4">K24</strain>
    </source>
</reference>
<accession>A0A4Q7NDG2</accession>
<gene>
    <name evidence="3" type="ORF">EV675_3709</name>
</gene>
<evidence type="ECO:0000313" key="3">
    <source>
        <dbReference type="EMBL" id="RZS81092.1"/>
    </source>
</evidence>
<keyword evidence="2" id="KW-0732">Signal</keyword>
<dbReference type="PANTHER" id="PTHR42928">
    <property type="entry name" value="TRICARBOXYLATE-BINDING PROTEIN"/>
    <property type="match status" value="1"/>
</dbReference>
<dbReference type="AlphaFoldDB" id="A0A4Q7NDG2"/>
<feature type="chain" id="PRO_5020311203" evidence="2">
    <location>
        <begin position="28"/>
        <end position="330"/>
    </location>
</feature>
<keyword evidence="4" id="KW-1185">Reference proteome</keyword>
<dbReference type="InterPro" id="IPR042100">
    <property type="entry name" value="Bug_dom1"/>
</dbReference>
<dbReference type="Gene3D" id="3.40.190.10">
    <property type="entry name" value="Periplasmic binding protein-like II"/>
    <property type="match status" value="1"/>
</dbReference>
<dbReference type="EMBL" id="SGXC01000002">
    <property type="protein sequence ID" value="RZS81092.1"/>
    <property type="molecule type" value="Genomic_DNA"/>
</dbReference>